<dbReference type="InterPro" id="IPR012779">
    <property type="entry name" value="Peptidase_M1_pepN"/>
</dbReference>
<keyword evidence="1" id="KW-0645">Protease</keyword>
<dbReference type="SUPFAM" id="SSF55486">
    <property type="entry name" value="Metalloproteases ('zincins'), catalytic domain"/>
    <property type="match status" value="1"/>
</dbReference>
<dbReference type="SUPFAM" id="SSF63737">
    <property type="entry name" value="Leukotriene A4 hydrolase N-terminal domain"/>
    <property type="match status" value="1"/>
</dbReference>
<dbReference type="Gene3D" id="2.60.40.1840">
    <property type="match status" value="1"/>
</dbReference>
<dbReference type="InterPro" id="IPR024601">
    <property type="entry name" value="Peptidase_M1_pepN_C"/>
</dbReference>
<comment type="caution">
    <text evidence="6">The sequence shown here is derived from an EMBL/GenBank/DDBJ whole genome shotgun (WGS) entry which is preliminary data.</text>
</comment>
<dbReference type="FunCoup" id="A0A0D2K090">
    <property type="interactions" value="318"/>
</dbReference>
<name>A0A0D2K090_9BACT</name>
<keyword evidence="1" id="KW-0378">Hydrolase</keyword>
<feature type="domain" description="Peptidase M1 alanyl aminopeptidase C-terminal" evidence="4">
    <location>
        <begin position="568"/>
        <end position="867"/>
    </location>
</feature>
<evidence type="ECO:0000313" key="6">
    <source>
        <dbReference type="EMBL" id="KIX15155.1"/>
    </source>
</evidence>
<feature type="domain" description="Peptidase M1 alanyl aminopeptidase Ig-like fold" evidence="3">
    <location>
        <begin position="472"/>
        <end position="561"/>
    </location>
</feature>
<dbReference type="InParanoid" id="A0A0D2K090"/>
<proteinExistence type="predicted"/>
<dbReference type="InterPro" id="IPR037144">
    <property type="entry name" value="Peptidase_M1_pepN_C_sf"/>
</dbReference>
<dbReference type="GO" id="GO:0008270">
    <property type="term" value="F:zinc ion binding"/>
    <property type="evidence" value="ECO:0007669"/>
    <property type="project" value="InterPro"/>
</dbReference>
<sequence length="889" mass="101935">MSQRRFKYQREDFSELPVELNHLTIYLKFFEDRVEARNCLEMTSLEDLSGLELDARELTIHQVRMVNGPDDEQGQELKYNYREDENKLEIILPGTLRKQESFFIETQTTCIPSDHILEGIYRDVGPEGAPQQFISQCQQWGFQRIMPILDDCRAKCTMTTTLEGDARYTHLITNGNIDPKNNPLGKPAPLPGDPNRQVITFHNPIPMAPYLFLAAAGTWDELVDQVTYPSGRAVRLEYLVPVGQVEHVRVPMEILKESVLWVEKTQGYEYTNDVYRTICMTKSNFGGMENMGNTTIVTDAALIDEHTLDGFVQYAHAVIVHEFEHNQCGSETTMETPFDVWLNEAYTVDVERRFMAGQFDPTYMRLNEVDSIRDPLLGPLAMEDSGHVGLIVRQGFNDPDELIDGVTYVKAAEVINMLRLILGPETFNRGKDLYFSRYKNTNANSEDFFQCFEEVSGRSLEQFKRNWLHVIGYPRVKASEKYDPATKSFSVDFRQDAPEGVDAFCLPIKLALVDQKGGDIAGTDRVFELNQKQARLTFENISEKPAFASLNRDYSFYGALESSASAPEELIKRVRLDPNDFNRVEAMRALTDLERSKLIQDPEAEVDPHWLEVYGELLGDRGVAPSLKAYFLRIEEQPLNRDFRTWYPEQVAARDRLLECINNAFRVELLEAFNGLNTYYLGNTPKAGMEERMLKAVLLNLIVRVDDEQTHELILDHLRAATTATDRVSALSALNRTSCPKRRDVLEKVYQNWKDNLSGYANYLRVVAGGWQPDVYEMIDRERERPTFNVNQPAWCRALYTPMAFNNRMLWTEKGVDWLTCRIIDLASINPVTTSRLLNAFQQVCDLRQPWKDMTCRCLENIVDNVSEKASPTVHGQAKMYLDAVKKNG</sequence>
<evidence type="ECO:0000256" key="1">
    <source>
        <dbReference type="ARBA" id="ARBA00022438"/>
    </source>
</evidence>
<dbReference type="Pfam" id="PF17900">
    <property type="entry name" value="Peptidase_M1_N"/>
    <property type="match status" value="1"/>
</dbReference>
<dbReference type="Pfam" id="PF11940">
    <property type="entry name" value="DUF3458"/>
    <property type="match status" value="1"/>
</dbReference>
<dbReference type="RefSeq" id="WP_044347193.1">
    <property type="nucleotide sequence ID" value="NZ_AZAC01000004.1"/>
</dbReference>
<feature type="domain" description="Peptidase M1 membrane alanine aminopeptidase" evidence="2">
    <location>
        <begin position="252"/>
        <end position="467"/>
    </location>
</feature>
<keyword evidence="7" id="KW-1185">Reference proteome</keyword>
<evidence type="ECO:0000259" key="5">
    <source>
        <dbReference type="Pfam" id="PF17900"/>
    </source>
</evidence>
<dbReference type="GO" id="GO:0004177">
    <property type="term" value="F:aminopeptidase activity"/>
    <property type="evidence" value="ECO:0007669"/>
    <property type="project" value="UniProtKB-KW"/>
</dbReference>
<dbReference type="InterPro" id="IPR014782">
    <property type="entry name" value="Peptidase_M1_dom"/>
</dbReference>
<evidence type="ECO:0000259" key="4">
    <source>
        <dbReference type="Pfam" id="PF17432"/>
    </source>
</evidence>
<dbReference type="PANTHER" id="PTHR46322">
    <property type="entry name" value="PUROMYCIN-SENSITIVE AMINOPEPTIDASE"/>
    <property type="match status" value="1"/>
</dbReference>
<dbReference type="InterPro" id="IPR038438">
    <property type="entry name" value="PepN_Ig-like_sf"/>
</dbReference>
<dbReference type="PATRIC" id="fig|1429043.3.peg.1126"/>
<evidence type="ECO:0000313" key="7">
    <source>
        <dbReference type="Proteomes" id="UP000032233"/>
    </source>
</evidence>
<dbReference type="InterPro" id="IPR027268">
    <property type="entry name" value="Peptidase_M4/M1_CTD_sf"/>
</dbReference>
<dbReference type="AlphaFoldDB" id="A0A0D2K090"/>
<dbReference type="OrthoDB" id="9816201at2"/>
<dbReference type="PANTHER" id="PTHR46322:SF1">
    <property type="entry name" value="PUROMYCIN-SENSITIVE AMINOPEPTIDASE"/>
    <property type="match status" value="1"/>
</dbReference>
<dbReference type="Pfam" id="PF17432">
    <property type="entry name" value="DUF3458_C"/>
    <property type="match status" value="1"/>
</dbReference>
<dbReference type="Pfam" id="PF01433">
    <property type="entry name" value="Peptidase_M1"/>
    <property type="match status" value="1"/>
</dbReference>
<dbReference type="EMBL" id="AZAC01000004">
    <property type="protein sequence ID" value="KIX15155.1"/>
    <property type="molecule type" value="Genomic_DNA"/>
</dbReference>
<reference evidence="6 7" key="1">
    <citation type="submission" date="2013-11" db="EMBL/GenBank/DDBJ databases">
        <title>Metagenomic analysis of a methanogenic consortium involved in long chain n-alkane degradation.</title>
        <authorList>
            <person name="Davidova I.A."/>
            <person name="Callaghan A.V."/>
            <person name="Wawrik B."/>
            <person name="Pruitt S."/>
            <person name="Marks C."/>
            <person name="Duncan K.E."/>
            <person name="Suflita J.M."/>
        </authorList>
    </citation>
    <scope>NUCLEOTIDE SEQUENCE [LARGE SCALE GENOMIC DNA]</scope>
    <source>
        <strain evidence="6 7">SPR</strain>
    </source>
</reference>
<dbReference type="Proteomes" id="UP000032233">
    <property type="component" value="Unassembled WGS sequence"/>
</dbReference>
<dbReference type="Gene3D" id="3.30.2010.30">
    <property type="match status" value="1"/>
</dbReference>
<dbReference type="GO" id="GO:0008237">
    <property type="term" value="F:metallopeptidase activity"/>
    <property type="evidence" value="ECO:0007669"/>
    <property type="project" value="InterPro"/>
</dbReference>
<dbReference type="InterPro" id="IPR035414">
    <property type="entry name" value="Peptidase_M1_pepN_Ig-like"/>
</dbReference>
<evidence type="ECO:0000259" key="3">
    <source>
        <dbReference type="Pfam" id="PF11940"/>
    </source>
</evidence>
<accession>A0A0D2K090</accession>
<protein>
    <submittedName>
        <fullName evidence="6">Peptidase M1</fullName>
    </submittedName>
</protein>
<dbReference type="Gene3D" id="2.60.40.1730">
    <property type="entry name" value="tricorn interacting facor f3 domain"/>
    <property type="match status" value="1"/>
</dbReference>
<dbReference type="InterPro" id="IPR042097">
    <property type="entry name" value="Aminopeptidase_N-like_N_sf"/>
</dbReference>
<dbReference type="InterPro" id="IPR045357">
    <property type="entry name" value="Aminopeptidase_N-like_N"/>
</dbReference>
<feature type="domain" description="Aminopeptidase N-like N-terminal" evidence="5">
    <location>
        <begin position="24"/>
        <end position="211"/>
    </location>
</feature>
<keyword evidence="1" id="KW-0031">Aminopeptidase</keyword>
<evidence type="ECO:0000259" key="2">
    <source>
        <dbReference type="Pfam" id="PF01433"/>
    </source>
</evidence>
<dbReference type="Gene3D" id="1.10.390.10">
    <property type="entry name" value="Neutral Protease Domain 2"/>
    <property type="match status" value="1"/>
</dbReference>
<dbReference type="STRING" id="1429043.X474_05290"/>
<organism evidence="6 7">
    <name type="scientific">Dethiosulfatarculus sandiegensis</name>
    <dbReference type="NCBI Taxonomy" id="1429043"/>
    <lineage>
        <taxon>Bacteria</taxon>
        <taxon>Pseudomonadati</taxon>
        <taxon>Thermodesulfobacteriota</taxon>
        <taxon>Desulfarculia</taxon>
        <taxon>Desulfarculales</taxon>
        <taxon>Desulfarculaceae</taxon>
        <taxon>Dethiosulfatarculus</taxon>
    </lineage>
</organism>
<gene>
    <name evidence="6" type="ORF">X474_05290</name>
</gene>
<dbReference type="Gene3D" id="1.25.50.10">
    <property type="entry name" value="Peptidase M1, alanyl aminopeptidase, C-terminal domain"/>
    <property type="match status" value="1"/>
</dbReference>